<accession>A0A0F8YLQ4</accession>
<reference evidence="1" key="1">
    <citation type="journal article" date="2015" name="Nature">
        <title>Complex archaea that bridge the gap between prokaryotes and eukaryotes.</title>
        <authorList>
            <person name="Spang A."/>
            <person name="Saw J.H."/>
            <person name="Jorgensen S.L."/>
            <person name="Zaremba-Niedzwiedzka K."/>
            <person name="Martijn J."/>
            <person name="Lind A.E."/>
            <person name="van Eijk R."/>
            <person name="Schleper C."/>
            <person name="Guy L."/>
            <person name="Ettema T.J."/>
        </authorList>
    </citation>
    <scope>NUCLEOTIDE SEQUENCE</scope>
</reference>
<gene>
    <name evidence="1" type="ORF">LCGC14_3139350</name>
</gene>
<protein>
    <submittedName>
        <fullName evidence="1">Uncharacterized protein</fullName>
    </submittedName>
</protein>
<sequence>MKTVNCYTCRGYGSIQEGYSVFKCSYCQDNKKIILEFIEWERSKAEFRKKTKDFLEALMSLKLEVAIEDWLIKNKKPRKFPKV</sequence>
<dbReference type="AlphaFoldDB" id="A0A0F8YLQ4"/>
<evidence type="ECO:0000313" key="1">
    <source>
        <dbReference type="EMBL" id="KKK49016.1"/>
    </source>
</evidence>
<proteinExistence type="predicted"/>
<comment type="caution">
    <text evidence="1">The sequence shown here is derived from an EMBL/GenBank/DDBJ whole genome shotgun (WGS) entry which is preliminary data.</text>
</comment>
<organism evidence="1">
    <name type="scientific">marine sediment metagenome</name>
    <dbReference type="NCBI Taxonomy" id="412755"/>
    <lineage>
        <taxon>unclassified sequences</taxon>
        <taxon>metagenomes</taxon>
        <taxon>ecological metagenomes</taxon>
    </lineage>
</organism>
<name>A0A0F8YLQ4_9ZZZZ</name>
<dbReference type="EMBL" id="LAZR01068770">
    <property type="protein sequence ID" value="KKK49016.1"/>
    <property type="molecule type" value="Genomic_DNA"/>
</dbReference>